<name>A0A8H3VUT3_9PEZI</name>
<dbReference type="AlphaFoldDB" id="A0A8H3VUT3"/>
<dbReference type="EMBL" id="WOWK01000207">
    <property type="protein sequence ID" value="KAF0315379.1"/>
    <property type="molecule type" value="Genomic_DNA"/>
</dbReference>
<keyword evidence="2" id="KW-1185">Reference proteome</keyword>
<dbReference type="OrthoDB" id="10481864at2759"/>
<evidence type="ECO:0000313" key="2">
    <source>
        <dbReference type="Proteomes" id="UP000434172"/>
    </source>
</evidence>
<comment type="caution">
    <text evidence="1">The sequence shown here is derived from an EMBL/GenBank/DDBJ whole genome shotgun (WGS) entry which is preliminary data.</text>
</comment>
<organism evidence="1 2">
    <name type="scientific">Colletotrichum asianum</name>
    <dbReference type="NCBI Taxonomy" id="702518"/>
    <lineage>
        <taxon>Eukaryota</taxon>
        <taxon>Fungi</taxon>
        <taxon>Dikarya</taxon>
        <taxon>Ascomycota</taxon>
        <taxon>Pezizomycotina</taxon>
        <taxon>Sordariomycetes</taxon>
        <taxon>Hypocreomycetidae</taxon>
        <taxon>Glomerellales</taxon>
        <taxon>Glomerellaceae</taxon>
        <taxon>Colletotrichum</taxon>
        <taxon>Colletotrichum gloeosporioides species complex</taxon>
    </lineage>
</organism>
<dbReference type="Proteomes" id="UP000434172">
    <property type="component" value="Unassembled WGS sequence"/>
</dbReference>
<protein>
    <submittedName>
        <fullName evidence="1">Uncharacterized protein</fullName>
    </submittedName>
</protein>
<sequence length="135" mass="15585">MVPRHPISWPLTVFPRSPPSSCRPSADDSSQLVVHCLDSVMMPHHLHAPKPPPVCRLLFLPYFPHNMSENTQRPKMRCTCLTTRYRIPDNRYDGLQTESYISVQSVNGSGARPDRRRAPTDLLCIFFFFRSSLRF</sequence>
<reference evidence="1 2" key="1">
    <citation type="submission" date="2019-12" db="EMBL/GenBank/DDBJ databases">
        <title>A genome sequence resource for the geographically widespread anthracnose pathogen Colletotrichum asianum.</title>
        <authorList>
            <person name="Meng Y."/>
        </authorList>
    </citation>
    <scope>NUCLEOTIDE SEQUENCE [LARGE SCALE GENOMIC DNA]</scope>
    <source>
        <strain evidence="1 2">ICMP 18580</strain>
    </source>
</reference>
<proteinExistence type="predicted"/>
<accession>A0A8H3VUT3</accession>
<evidence type="ECO:0000313" key="1">
    <source>
        <dbReference type="EMBL" id="KAF0315379.1"/>
    </source>
</evidence>
<gene>
    <name evidence="1" type="ORF">GQ607_017381</name>
</gene>